<dbReference type="PANTHER" id="PTHR37724:SF1">
    <property type="entry name" value="OS02G0564300 PROTEIN"/>
    <property type="match status" value="1"/>
</dbReference>
<name>A0A9Q0FML7_9ROSI</name>
<feature type="compositionally biased region" description="Basic and acidic residues" evidence="1">
    <location>
        <begin position="463"/>
        <end position="501"/>
    </location>
</feature>
<evidence type="ECO:0008006" key="4">
    <source>
        <dbReference type="Google" id="ProtNLM"/>
    </source>
</evidence>
<sequence>MASISRSSPFPFFQLSTSLSIPPTHLSFCAKTLPSPNHLSGFSRLSLRPPRRLSTVIRMGGGPRTYPGGVSKWQWKRMQAKKAKQLLQARLARERQIYEMRKRAELKAAVADLERPWEVVDRAPTLFSVKADEQLKVLADRFQRPGGFDLWTERDGPQLFHTPEGLPSARFFPKGVVHSVKPYGKVEGYGELGSGSEEGSGDGEVSESGDGFGEESVSNRLLGELSRNRPMTGRIGPEYGRKGRGRRNLHTGQNGIGREEKDTAALIPCRDGGDSMMHGDRGNNRILRNGGDSMMHGDRGNSRIFRNGRDNRALRDGGNNRMLRNGGDNRMLKDGGNNRMLRNGGDNNGDGSRMNRTPGRVVNGDSRSNRSTGRIGWGGDKRTHGSDGGIGRGGSRMNRTPGRIVNGDRSNGSSRRIGGGGDNRTHGRDGGIGRDGSRMNRTPGRIVNGGRSTRSTGRIGGSGDDRTHGGDGRIGRGDNNRTNRRDGRVGRRDWWHSKGDSGTDVYDMSLQGDGSYGFRATN</sequence>
<proteinExistence type="predicted"/>
<organism evidence="2 3">
    <name type="scientific">Turnera subulata</name>
    <dbReference type="NCBI Taxonomy" id="218843"/>
    <lineage>
        <taxon>Eukaryota</taxon>
        <taxon>Viridiplantae</taxon>
        <taxon>Streptophyta</taxon>
        <taxon>Embryophyta</taxon>
        <taxon>Tracheophyta</taxon>
        <taxon>Spermatophyta</taxon>
        <taxon>Magnoliopsida</taxon>
        <taxon>eudicotyledons</taxon>
        <taxon>Gunneridae</taxon>
        <taxon>Pentapetalae</taxon>
        <taxon>rosids</taxon>
        <taxon>fabids</taxon>
        <taxon>Malpighiales</taxon>
        <taxon>Passifloraceae</taxon>
        <taxon>Turnera</taxon>
    </lineage>
</organism>
<protein>
    <recommendedName>
        <fullName evidence="4">DEAD-box ATP-dependent RNA helicase 33</fullName>
    </recommendedName>
</protein>
<reference evidence="2" key="2">
    <citation type="journal article" date="2023" name="Plants (Basel)">
        <title>Annotation of the Turnera subulata (Passifloraceae) Draft Genome Reveals the S-Locus Evolved after the Divergence of Turneroideae from Passifloroideae in a Stepwise Manner.</title>
        <authorList>
            <person name="Henning P.M."/>
            <person name="Roalson E.H."/>
            <person name="Mir W."/>
            <person name="McCubbin A.G."/>
            <person name="Shore J.S."/>
        </authorList>
    </citation>
    <scope>NUCLEOTIDE SEQUENCE</scope>
    <source>
        <strain evidence="2">F60SS</strain>
    </source>
</reference>
<dbReference type="Proteomes" id="UP001141552">
    <property type="component" value="Unassembled WGS sequence"/>
</dbReference>
<dbReference type="OrthoDB" id="1747509at2759"/>
<evidence type="ECO:0000313" key="3">
    <source>
        <dbReference type="Proteomes" id="UP001141552"/>
    </source>
</evidence>
<dbReference type="EMBL" id="JAKUCV010004929">
    <property type="protein sequence ID" value="KAJ4833499.1"/>
    <property type="molecule type" value="Genomic_DNA"/>
</dbReference>
<keyword evidence="3" id="KW-1185">Reference proteome</keyword>
<gene>
    <name evidence="2" type="ORF">Tsubulata_007992</name>
</gene>
<accession>A0A9Q0FML7</accession>
<reference evidence="2" key="1">
    <citation type="submission" date="2022-02" db="EMBL/GenBank/DDBJ databases">
        <authorList>
            <person name="Henning P.M."/>
            <person name="McCubbin A.G."/>
            <person name="Shore J.S."/>
        </authorList>
    </citation>
    <scope>NUCLEOTIDE SEQUENCE</scope>
    <source>
        <strain evidence="2">F60SS</strain>
        <tissue evidence="2">Leaves</tissue>
    </source>
</reference>
<feature type="compositionally biased region" description="Basic and acidic residues" evidence="1">
    <location>
        <begin position="423"/>
        <end position="438"/>
    </location>
</feature>
<comment type="caution">
    <text evidence="2">The sequence shown here is derived from an EMBL/GenBank/DDBJ whole genome shotgun (WGS) entry which is preliminary data.</text>
</comment>
<feature type="compositionally biased region" description="Low complexity" evidence="1">
    <location>
        <begin position="334"/>
        <end position="356"/>
    </location>
</feature>
<dbReference type="AlphaFoldDB" id="A0A9Q0FML7"/>
<feature type="compositionally biased region" description="Low complexity" evidence="1">
    <location>
        <begin position="208"/>
        <end position="218"/>
    </location>
</feature>
<feature type="compositionally biased region" description="Low complexity" evidence="1">
    <location>
        <begin position="407"/>
        <end position="416"/>
    </location>
</feature>
<dbReference type="PANTHER" id="PTHR37724">
    <property type="entry name" value="OS02G0564300 PROTEIN"/>
    <property type="match status" value="1"/>
</dbReference>
<feature type="region of interest" description="Disordered" evidence="1">
    <location>
        <begin position="317"/>
        <end position="522"/>
    </location>
</feature>
<evidence type="ECO:0000256" key="1">
    <source>
        <dbReference type="SAM" id="MobiDB-lite"/>
    </source>
</evidence>
<feature type="region of interest" description="Disordered" evidence="1">
    <location>
        <begin position="188"/>
        <end position="258"/>
    </location>
</feature>
<evidence type="ECO:0000313" key="2">
    <source>
        <dbReference type="EMBL" id="KAJ4833499.1"/>
    </source>
</evidence>